<organism evidence="2">
    <name type="scientific">Tanacetum cinerariifolium</name>
    <name type="common">Dalmatian daisy</name>
    <name type="synonym">Chrysanthemum cinerariifolium</name>
    <dbReference type="NCBI Taxonomy" id="118510"/>
    <lineage>
        <taxon>Eukaryota</taxon>
        <taxon>Viridiplantae</taxon>
        <taxon>Streptophyta</taxon>
        <taxon>Embryophyta</taxon>
        <taxon>Tracheophyta</taxon>
        <taxon>Spermatophyta</taxon>
        <taxon>Magnoliopsida</taxon>
        <taxon>eudicotyledons</taxon>
        <taxon>Gunneridae</taxon>
        <taxon>Pentapetalae</taxon>
        <taxon>asterids</taxon>
        <taxon>campanulids</taxon>
        <taxon>Asterales</taxon>
        <taxon>Asteraceae</taxon>
        <taxon>Asteroideae</taxon>
        <taxon>Anthemideae</taxon>
        <taxon>Anthemidinae</taxon>
        <taxon>Tanacetum</taxon>
    </lineage>
</organism>
<proteinExistence type="predicted"/>
<feature type="non-terminal residue" evidence="2">
    <location>
        <position position="1"/>
    </location>
</feature>
<name>A0A699W1M1_TANCI</name>
<dbReference type="AlphaFoldDB" id="A0A699W1M1"/>
<sequence length="55" mass="5776">LTIRPPCHPSLVSCLPSLEESLPSVPDAYSQSLKSLPSQSAKSESESHVLGAVSE</sequence>
<dbReference type="EMBL" id="BKCJ011506670">
    <property type="protein sequence ID" value="GFD38831.1"/>
    <property type="molecule type" value="Genomic_DNA"/>
</dbReference>
<evidence type="ECO:0000313" key="2">
    <source>
        <dbReference type="EMBL" id="GFD38831.1"/>
    </source>
</evidence>
<comment type="caution">
    <text evidence="2">The sequence shown here is derived from an EMBL/GenBank/DDBJ whole genome shotgun (WGS) entry which is preliminary data.</text>
</comment>
<accession>A0A699W1M1</accession>
<feature type="region of interest" description="Disordered" evidence="1">
    <location>
        <begin position="25"/>
        <end position="55"/>
    </location>
</feature>
<protein>
    <submittedName>
        <fullName evidence="2">Uncharacterized protein</fullName>
    </submittedName>
</protein>
<evidence type="ECO:0000256" key="1">
    <source>
        <dbReference type="SAM" id="MobiDB-lite"/>
    </source>
</evidence>
<feature type="compositionally biased region" description="Polar residues" evidence="1">
    <location>
        <begin position="29"/>
        <end position="42"/>
    </location>
</feature>
<gene>
    <name evidence="2" type="ORF">Tci_910800</name>
</gene>
<reference evidence="2" key="1">
    <citation type="journal article" date="2019" name="Sci. Rep.">
        <title>Draft genome of Tanacetum cinerariifolium, the natural source of mosquito coil.</title>
        <authorList>
            <person name="Yamashiro T."/>
            <person name="Shiraishi A."/>
            <person name="Satake H."/>
            <person name="Nakayama K."/>
        </authorList>
    </citation>
    <scope>NUCLEOTIDE SEQUENCE</scope>
</reference>